<evidence type="ECO:0000313" key="1">
    <source>
        <dbReference type="EMBL" id="SNR98361.1"/>
    </source>
</evidence>
<dbReference type="EMBL" id="FZOC01000004">
    <property type="protein sequence ID" value="SNR98361.1"/>
    <property type="molecule type" value="Genomic_DNA"/>
</dbReference>
<sequence length="129" mass="13852">MRLEIVWQRLTVGGGTCERCGDTGRSVREAAAELDRQLAPRGIAVRLEEKAVAPFAVAESNRVFLNGRALEDILGAEVLMNGCPSCGELLGAATDCRALRLEGRVYEALPAEFIVRAGLAEAERILAGR</sequence>
<evidence type="ECO:0000313" key="2">
    <source>
        <dbReference type="Proteomes" id="UP000198324"/>
    </source>
</evidence>
<reference evidence="1 2" key="1">
    <citation type="submission" date="2017-06" db="EMBL/GenBank/DDBJ databases">
        <authorList>
            <person name="Kim H.J."/>
            <person name="Triplett B.A."/>
        </authorList>
    </citation>
    <scope>NUCLEOTIDE SEQUENCE [LARGE SCALE GENOMIC DNA]</scope>
    <source>
        <strain evidence="1 2">DSM 13116</strain>
    </source>
</reference>
<evidence type="ECO:0008006" key="3">
    <source>
        <dbReference type="Google" id="ProtNLM"/>
    </source>
</evidence>
<accession>A0A239ASP2</accession>
<keyword evidence="2" id="KW-1185">Reference proteome</keyword>
<protein>
    <recommendedName>
        <fullName evidence="3">DUF2703 domain-containing protein</fullName>
    </recommendedName>
</protein>
<dbReference type="OrthoDB" id="9809963at2"/>
<organism evidence="1 2">
    <name type="scientific">Humidesulfovibrio mexicanus</name>
    <dbReference type="NCBI Taxonomy" id="147047"/>
    <lineage>
        <taxon>Bacteria</taxon>
        <taxon>Pseudomonadati</taxon>
        <taxon>Thermodesulfobacteriota</taxon>
        <taxon>Desulfovibrionia</taxon>
        <taxon>Desulfovibrionales</taxon>
        <taxon>Desulfovibrionaceae</taxon>
        <taxon>Humidesulfovibrio</taxon>
    </lineage>
</organism>
<name>A0A239ASP2_9BACT</name>
<proteinExistence type="predicted"/>
<dbReference type="AlphaFoldDB" id="A0A239ASP2"/>
<gene>
    <name evidence="1" type="ORF">SAMN04488503_2181</name>
</gene>
<dbReference type="Proteomes" id="UP000198324">
    <property type="component" value="Unassembled WGS sequence"/>
</dbReference>
<dbReference type="RefSeq" id="WP_089274396.1">
    <property type="nucleotide sequence ID" value="NZ_FZOC01000004.1"/>
</dbReference>
<dbReference type="Pfam" id="PF10865">
    <property type="entry name" value="DUF2703"/>
    <property type="match status" value="1"/>
</dbReference>
<dbReference type="InterPro" id="IPR021219">
    <property type="entry name" value="DUF2703"/>
</dbReference>